<proteinExistence type="predicted"/>
<dbReference type="EMBL" id="VIEB01000511">
    <property type="protein sequence ID" value="TQD88389.1"/>
    <property type="molecule type" value="Genomic_DNA"/>
</dbReference>
<keyword evidence="2" id="KW-1185">Reference proteome</keyword>
<name>A0A540LPZ4_MALBA</name>
<accession>A0A540LPZ4</accession>
<protein>
    <submittedName>
        <fullName evidence="1">Uncharacterized protein</fullName>
    </submittedName>
</protein>
<reference evidence="1 2" key="1">
    <citation type="journal article" date="2019" name="G3 (Bethesda)">
        <title>Sequencing of a Wild Apple (Malus baccata) Genome Unravels the Differences Between Cultivated and Wild Apple Species Regarding Disease Resistance and Cold Tolerance.</title>
        <authorList>
            <person name="Chen X."/>
        </authorList>
    </citation>
    <scope>NUCLEOTIDE SEQUENCE [LARGE SCALE GENOMIC DNA]</scope>
    <source>
        <strain evidence="2">cv. Shandingzi</strain>
        <tissue evidence="1">Leaves</tissue>
    </source>
</reference>
<dbReference type="Proteomes" id="UP000315295">
    <property type="component" value="Unassembled WGS sequence"/>
</dbReference>
<evidence type="ECO:0000313" key="2">
    <source>
        <dbReference type="Proteomes" id="UP000315295"/>
    </source>
</evidence>
<sequence length="123" mass="14391">MPQCGTPQTRAPIRVFLRSLSPEPAPLPRPLWRMWRILRWWSERRWRMSRELLERMANNDKMERSTEGAGHFGKENLIPDGAFSPESKYYLLLGNPIPTISVIEFLILHGPAKLFIPLKLVNR</sequence>
<dbReference type="AlphaFoldDB" id="A0A540LPZ4"/>
<organism evidence="1 2">
    <name type="scientific">Malus baccata</name>
    <name type="common">Siberian crab apple</name>
    <name type="synonym">Pyrus baccata</name>
    <dbReference type="NCBI Taxonomy" id="106549"/>
    <lineage>
        <taxon>Eukaryota</taxon>
        <taxon>Viridiplantae</taxon>
        <taxon>Streptophyta</taxon>
        <taxon>Embryophyta</taxon>
        <taxon>Tracheophyta</taxon>
        <taxon>Spermatophyta</taxon>
        <taxon>Magnoliopsida</taxon>
        <taxon>eudicotyledons</taxon>
        <taxon>Gunneridae</taxon>
        <taxon>Pentapetalae</taxon>
        <taxon>rosids</taxon>
        <taxon>fabids</taxon>
        <taxon>Rosales</taxon>
        <taxon>Rosaceae</taxon>
        <taxon>Amygdaloideae</taxon>
        <taxon>Maleae</taxon>
        <taxon>Malus</taxon>
    </lineage>
</organism>
<evidence type="ECO:0000313" key="1">
    <source>
        <dbReference type="EMBL" id="TQD88389.1"/>
    </source>
</evidence>
<comment type="caution">
    <text evidence="1">The sequence shown here is derived from an EMBL/GenBank/DDBJ whole genome shotgun (WGS) entry which is preliminary data.</text>
</comment>
<gene>
    <name evidence="1" type="ORF">C1H46_026048</name>
</gene>